<organism evidence="2 3">
    <name type="scientific">Actinomadura physcomitrii</name>
    <dbReference type="NCBI Taxonomy" id="2650748"/>
    <lineage>
        <taxon>Bacteria</taxon>
        <taxon>Bacillati</taxon>
        <taxon>Actinomycetota</taxon>
        <taxon>Actinomycetes</taxon>
        <taxon>Streptosporangiales</taxon>
        <taxon>Thermomonosporaceae</taxon>
        <taxon>Actinomadura</taxon>
    </lineage>
</organism>
<comment type="caution">
    <text evidence="2">The sequence shown here is derived from an EMBL/GenBank/DDBJ whole genome shotgun (WGS) entry which is preliminary data.</text>
</comment>
<dbReference type="InterPro" id="IPR013321">
    <property type="entry name" value="Arc_rbn_hlx_hlx"/>
</dbReference>
<dbReference type="Pfam" id="PF03869">
    <property type="entry name" value="Arc"/>
    <property type="match status" value="1"/>
</dbReference>
<dbReference type="Gene3D" id="1.10.1220.10">
    <property type="entry name" value="Met repressor-like"/>
    <property type="match status" value="1"/>
</dbReference>
<protein>
    <submittedName>
        <fullName evidence="2">Arc family DNA-binding protein</fullName>
    </submittedName>
</protein>
<dbReference type="RefSeq" id="WP_151596498.1">
    <property type="nucleotide sequence ID" value="NZ_WBMS02000023.1"/>
</dbReference>
<dbReference type="GO" id="GO:0006355">
    <property type="term" value="P:regulation of DNA-templated transcription"/>
    <property type="evidence" value="ECO:0007669"/>
    <property type="project" value="InterPro"/>
</dbReference>
<dbReference type="SUPFAM" id="SSF47598">
    <property type="entry name" value="Ribbon-helix-helix"/>
    <property type="match status" value="1"/>
</dbReference>
<proteinExistence type="predicted"/>
<name>A0A6I4MK17_9ACTN</name>
<evidence type="ECO:0000259" key="1">
    <source>
        <dbReference type="Pfam" id="PF03869"/>
    </source>
</evidence>
<dbReference type="Proteomes" id="UP000462055">
    <property type="component" value="Unassembled WGS sequence"/>
</dbReference>
<accession>A0A6I4MK17</accession>
<evidence type="ECO:0000313" key="3">
    <source>
        <dbReference type="Proteomes" id="UP000462055"/>
    </source>
</evidence>
<gene>
    <name evidence="2" type="ORF">F8568_027015</name>
</gene>
<keyword evidence="3" id="KW-1185">Reference proteome</keyword>
<dbReference type="InterPro" id="IPR010985">
    <property type="entry name" value="Ribbon_hlx_hlx"/>
</dbReference>
<evidence type="ECO:0000313" key="2">
    <source>
        <dbReference type="EMBL" id="MWA03971.1"/>
    </source>
</evidence>
<dbReference type="AlphaFoldDB" id="A0A6I4MK17"/>
<sequence length="69" mass="7563">MVTRSVRIPDEVDDLVTKVAEAEHLSINSVIVQALESWGQAHQHRAEVRAITAEVMAEDADLLARLADA</sequence>
<feature type="domain" description="Arc-like DNA binding" evidence="1">
    <location>
        <begin position="6"/>
        <end position="36"/>
    </location>
</feature>
<dbReference type="InterPro" id="IPR005569">
    <property type="entry name" value="Arc_DNA-bd_dom"/>
</dbReference>
<keyword evidence="2" id="KW-0238">DNA-binding</keyword>
<dbReference type="EMBL" id="WBMS02000023">
    <property type="protein sequence ID" value="MWA03971.1"/>
    <property type="molecule type" value="Genomic_DNA"/>
</dbReference>
<reference evidence="2" key="1">
    <citation type="submission" date="2019-12" db="EMBL/GenBank/DDBJ databases">
        <title>Actinomadura physcomitrii sp. nov., a novel actinomycete isolated from moss [Physcomitrium sphaericum (Ludw) Fuernr].</title>
        <authorList>
            <person name="Zhuang X."/>
        </authorList>
    </citation>
    <scope>NUCLEOTIDE SEQUENCE [LARGE SCALE GENOMIC DNA]</scope>
    <source>
        <strain evidence="2">LD22</strain>
    </source>
</reference>
<dbReference type="GO" id="GO:0003677">
    <property type="term" value="F:DNA binding"/>
    <property type="evidence" value="ECO:0007669"/>
    <property type="project" value="UniProtKB-KW"/>
</dbReference>